<accession>A0A9N9I3Y5</accession>
<comment type="caution">
    <text evidence="1">The sequence shown here is derived from an EMBL/GenBank/DDBJ whole genome shotgun (WGS) entry which is preliminary data.</text>
</comment>
<name>A0A9N9I3Y5_9GLOM</name>
<proteinExistence type="predicted"/>
<protein>
    <submittedName>
        <fullName evidence="1">10572_t:CDS:1</fullName>
    </submittedName>
</protein>
<reference evidence="1" key="1">
    <citation type="submission" date="2021-06" db="EMBL/GenBank/DDBJ databases">
        <authorList>
            <person name="Kallberg Y."/>
            <person name="Tangrot J."/>
            <person name="Rosling A."/>
        </authorList>
    </citation>
    <scope>NUCLEOTIDE SEQUENCE</scope>
    <source>
        <strain evidence="1">UK204</strain>
    </source>
</reference>
<gene>
    <name evidence="1" type="ORF">FCALED_LOCUS14315</name>
</gene>
<evidence type="ECO:0000313" key="2">
    <source>
        <dbReference type="Proteomes" id="UP000789570"/>
    </source>
</evidence>
<sequence>LHRTLNGHMKLIANQGQNNRKQSDPLKIDEIKFILNSPITKTDTLKGGNTKRLKASWIIEMDDGRIKLELPKEKNHAGGIKDPYTASGTSFIQPDTSGNIYTPVADIQKILENDYFFISINTPKIYIIVIGIEQQS</sequence>
<keyword evidence="2" id="KW-1185">Reference proteome</keyword>
<organism evidence="1 2">
    <name type="scientific">Funneliformis caledonium</name>
    <dbReference type="NCBI Taxonomy" id="1117310"/>
    <lineage>
        <taxon>Eukaryota</taxon>
        <taxon>Fungi</taxon>
        <taxon>Fungi incertae sedis</taxon>
        <taxon>Mucoromycota</taxon>
        <taxon>Glomeromycotina</taxon>
        <taxon>Glomeromycetes</taxon>
        <taxon>Glomerales</taxon>
        <taxon>Glomeraceae</taxon>
        <taxon>Funneliformis</taxon>
    </lineage>
</organism>
<feature type="non-terminal residue" evidence="1">
    <location>
        <position position="1"/>
    </location>
</feature>
<dbReference type="Proteomes" id="UP000789570">
    <property type="component" value="Unassembled WGS sequence"/>
</dbReference>
<evidence type="ECO:0000313" key="1">
    <source>
        <dbReference type="EMBL" id="CAG8719388.1"/>
    </source>
</evidence>
<dbReference type="OrthoDB" id="2435441at2759"/>
<dbReference type="EMBL" id="CAJVPQ010009971">
    <property type="protein sequence ID" value="CAG8719388.1"/>
    <property type="molecule type" value="Genomic_DNA"/>
</dbReference>
<dbReference type="AlphaFoldDB" id="A0A9N9I3Y5"/>